<comment type="caution">
    <text evidence="2">The sequence shown here is derived from an EMBL/GenBank/DDBJ whole genome shotgun (WGS) entry which is preliminary data.</text>
</comment>
<dbReference type="InterPro" id="IPR003615">
    <property type="entry name" value="HNH_nuc"/>
</dbReference>
<dbReference type="GO" id="GO:0008270">
    <property type="term" value="F:zinc ion binding"/>
    <property type="evidence" value="ECO:0007669"/>
    <property type="project" value="InterPro"/>
</dbReference>
<dbReference type="Gene3D" id="1.10.30.50">
    <property type="match status" value="1"/>
</dbReference>
<dbReference type="CDD" id="cd00085">
    <property type="entry name" value="HNHc"/>
    <property type="match status" value="1"/>
</dbReference>
<name>A0A418Q1Z7_9SPHN</name>
<keyword evidence="3" id="KW-1185">Reference proteome</keyword>
<dbReference type="Pfam" id="PF01844">
    <property type="entry name" value="HNH"/>
    <property type="match status" value="1"/>
</dbReference>
<dbReference type="AlphaFoldDB" id="A0A418Q1Z7"/>
<organism evidence="2 3">
    <name type="scientific">Sphingomonas edaphi</name>
    <dbReference type="NCBI Taxonomy" id="2315689"/>
    <lineage>
        <taxon>Bacteria</taxon>
        <taxon>Pseudomonadati</taxon>
        <taxon>Pseudomonadota</taxon>
        <taxon>Alphaproteobacteria</taxon>
        <taxon>Sphingomonadales</taxon>
        <taxon>Sphingomonadaceae</taxon>
        <taxon>Sphingomonas</taxon>
    </lineage>
</organism>
<dbReference type="OrthoDB" id="9802640at2"/>
<evidence type="ECO:0000313" key="2">
    <source>
        <dbReference type="EMBL" id="RIX31851.1"/>
    </source>
</evidence>
<keyword evidence="2" id="KW-0378">Hydrolase</keyword>
<dbReference type="GO" id="GO:0003676">
    <property type="term" value="F:nucleic acid binding"/>
    <property type="evidence" value="ECO:0007669"/>
    <property type="project" value="InterPro"/>
</dbReference>
<keyword evidence="2" id="KW-0255">Endonuclease</keyword>
<reference evidence="2 3" key="1">
    <citation type="submission" date="2018-09" db="EMBL/GenBank/DDBJ databases">
        <title>Sphingomonas sp. DAC4.</title>
        <authorList>
            <person name="Seo T."/>
        </authorList>
    </citation>
    <scope>NUCLEOTIDE SEQUENCE [LARGE SCALE GENOMIC DNA]</scope>
    <source>
        <strain evidence="2 3">DAC4</strain>
    </source>
</reference>
<proteinExistence type="predicted"/>
<feature type="domain" description="HNH" evidence="1">
    <location>
        <begin position="212"/>
        <end position="268"/>
    </location>
</feature>
<dbReference type="InterPro" id="IPR002711">
    <property type="entry name" value="HNH"/>
</dbReference>
<dbReference type="EMBL" id="QXTF01000001">
    <property type="protein sequence ID" value="RIX31851.1"/>
    <property type="molecule type" value="Genomic_DNA"/>
</dbReference>
<dbReference type="GO" id="GO:0004519">
    <property type="term" value="F:endonuclease activity"/>
    <property type="evidence" value="ECO:0007669"/>
    <property type="project" value="UniProtKB-KW"/>
</dbReference>
<dbReference type="Proteomes" id="UP000285023">
    <property type="component" value="Unassembled WGS sequence"/>
</dbReference>
<gene>
    <name evidence="2" type="ORF">D3M59_02310</name>
</gene>
<protein>
    <submittedName>
        <fullName evidence="2">HNH endonuclease</fullName>
    </submittedName>
</protein>
<sequence>MWRPDHGLLAQQLGDHFGIALEGRPLPSKGGFPAFELSPLNCPPADAFRIAVRTQWRSLHLTFQPGAYAGELVLQMGRASPERRALFVQLAGKCEAERARISFSVNGAALRVEAAESWPEEWRRLDLALEKSPATVNTESFADNDGEVFSWTRRFTGLVLALVPLEEDVSDEDEVGGYEGLPEGAAIRVAVNRYERSRINRAACIELQGSVCKVCKFDFEEAYGDTGRGFIQVHHVTPVSEIGEGYRINPAKDLVPLCANCHSMVHRRTPPFTVDELREIRFRGKRTGRISGL</sequence>
<keyword evidence="2" id="KW-0540">Nuclease</keyword>
<dbReference type="RefSeq" id="WP_119531215.1">
    <property type="nucleotide sequence ID" value="NZ_QXTF01000001.1"/>
</dbReference>
<evidence type="ECO:0000313" key="3">
    <source>
        <dbReference type="Proteomes" id="UP000285023"/>
    </source>
</evidence>
<accession>A0A418Q1Z7</accession>
<evidence type="ECO:0000259" key="1">
    <source>
        <dbReference type="Pfam" id="PF01844"/>
    </source>
</evidence>